<dbReference type="PANTHER" id="PTHR43179:SF12">
    <property type="entry name" value="GALACTOFURANOSYLTRANSFERASE GLFT2"/>
    <property type="match status" value="1"/>
</dbReference>
<keyword evidence="3" id="KW-0328">Glycosyltransferase</keyword>
<dbReference type="Gene3D" id="3.90.550.10">
    <property type="entry name" value="Spore Coat Polysaccharide Biosynthesis Protein SpsA, Chain A"/>
    <property type="match status" value="1"/>
</dbReference>
<evidence type="ECO:0000313" key="7">
    <source>
        <dbReference type="Proteomes" id="UP001142372"/>
    </source>
</evidence>
<comment type="caution">
    <text evidence="6">The sequence shown here is derived from an EMBL/GenBank/DDBJ whole genome shotgun (WGS) entry which is preliminary data.</text>
</comment>
<evidence type="ECO:0000256" key="2">
    <source>
        <dbReference type="ARBA" id="ARBA00006739"/>
    </source>
</evidence>
<proteinExistence type="inferred from homology"/>
<dbReference type="InterPro" id="IPR001173">
    <property type="entry name" value="Glyco_trans_2-like"/>
</dbReference>
<comment type="pathway">
    <text evidence="1">Cell wall biogenesis; cell wall polysaccharide biosynthesis.</text>
</comment>
<evidence type="ECO:0000313" key="6">
    <source>
        <dbReference type="EMBL" id="GLJ75398.1"/>
    </source>
</evidence>
<name>A0A9W6H8U3_9MICO</name>
<evidence type="ECO:0000256" key="3">
    <source>
        <dbReference type="ARBA" id="ARBA00022676"/>
    </source>
</evidence>
<reference evidence="6" key="1">
    <citation type="journal article" date="2014" name="Int. J. Syst. Evol. Microbiol.">
        <title>Complete genome sequence of Corynebacterium casei LMG S-19264T (=DSM 44701T), isolated from a smear-ripened cheese.</title>
        <authorList>
            <consortium name="US DOE Joint Genome Institute (JGI-PGF)"/>
            <person name="Walter F."/>
            <person name="Albersmeier A."/>
            <person name="Kalinowski J."/>
            <person name="Ruckert C."/>
        </authorList>
    </citation>
    <scope>NUCLEOTIDE SEQUENCE</scope>
    <source>
        <strain evidence="6">VKM Ac-1401</strain>
    </source>
</reference>
<dbReference type="Proteomes" id="UP001142372">
    <property type="component" value="Unassembled WGS sequence"/>
</dbReference>
<dbReference type="EMBL" id="BSEN01000003">
    <property type="protein sequence ID" value="GLJ75398.1"/>
    <property type="molecule type" value="Genomic_DNA"/>
</dbReference>
<accession>A0A9W6H8U3</accession>
<comment type="similarity">
    <text evidence="2">Belongs to the glycosyltransferase 2 family.</text>
</comment>
<protein>
    <recommendedName>
        <fullName evidence="5">Glycosyltransferase 2-like domain-containing protein</fullName>
    </recommendedName>
</protein>
<keyword evidence="7" id="KW-1185">Reference proteome</keyword>
<evidence type="ECO:0000256" key="4">
    <source>
        <dbReference type="ARBA" id="ARBA00022679"/>
    </source>
</evidence>
<dbReference type="AlphaFoldDB" id="A0A9W6H8U3"/>
<organism evidence="6 7">
    <name type="scientific">Leifsonia poae</name>
    <dbReference type="NCBI Taxonomy" id="110933"/>
    <lineage>
        <taxon>Bacteria</taxon>
        <taxon>Bacillati</taxon>
        <taxon>Actinomycetota</taxon>
        <taxon>Actinomycetes</taxon>
        <taxon>Micrococcales</taxon>
        <taxon>Microbacteriaceae</taxon>
        <taxon>Leifsonia</taxon>
    </lineage>
</organism>
<keyword evidence="4" id="KW-0808">Transferase</keyword>
<evidence type="ECO:0000256" key="1">
    <source>
        <dbReference type="ARBA" id="ARBA00004776"/>
    </source>
</evidence>
<dbReference type="SUPFAM" id="SSF53448">
    <property type="entry name" value="Nucleotide-diphospho-sugar transferases"/>
    <property type="match status" value="1"/>
</dbReference>
<gene>
    <name evidence="6" type="ORF">GCM10017584_09720</name>
</gene>
<feature type="domain" description="Glycosyltransferase 2-like" evidence="5">
    <location>
        <begin position="20"/>
        <end position="116"/>
    </location>
</feature>
<dbReference type="CDD" id="cd00761">
    <property type="entry name" value="Glyco_tranf_GTA_type"/>
    <property type="match status" value="1"/>
</dbReference>
<dbReference type="Pfam" id="PF00535">
    <property type="entry name" value="Glycos_transf_2"/>
    <property type="match status" value="1"/>
</dbReference>
<dbReference type="InterPro" id="IPR029044">
    <property type="entry name" value="Nucleotide-diphossugar_trans"/>
</dbReference>
<sequence>MLLAHADSAARLRGPAFTADVLVVDNDPQGSGRDAAVAIGDKRIRSVVEPHPGISAVRNRALDEAAGSRLLAFIDDDEHPHDGWLEHLLATWVAADEPAAVAGRVVASFAGPLDPWLEAGAFYVRRSMPTGSSIDVAAAGNLLLDLDQVRAAGVRFADDLGLSGGEDTLFSRQLHAAGRRMVWCDESAITDLVPLDRMTRRWVLKRAWSHGNSASVLRIRLSGGGLKAVTARITSVVGGAVRIVAGALRWAFGMITRSLRHQARGARAVWRGGGMVSGAAGVVYQEYARKDVTA</sequence>
<dbReference type="PANTHER" id="PTHR43179">
    <property type="entry name" value="RHAMNOSYLTRANSFERASE WBBL"/>
    <property type="match status" value="1"/>
</dbReference>
<dbReference type="GO" id="GO:0016757">
    <property type="term" value="F:glycosyltransferase activity"/>
    <property type="evidence" value="ECO:0007669"/>
    <property type="project" value="UniProtKB-KW"/>
</dbReference>
<evidence type="ECO:0000259" key="5">
    <source>
        <dbReference type="Pfam" id="PF00535"/>
    </source>
</evidence>
<reference evidence="6" key="2">
    <citation type="submission" date="2023-01" db="EMBL/GenBank/DDBJ databases">
        <authorList>
            <person name="Sun Q."/>
            <person name="Evtushenko L."/>
        </authorList>
    </citation>
    <scope>NUCLEOTIDE SEQUENCE</scope>
    <source>
        <strain evidence="6">VKM Ac-1401</strain>
    </source>
</reference>